<organism evidence="1 2">
    <name type="scientific">Ruminiclostridium hungatei</name>
    <name type="common">Clostridium hungatei</name>
    <dbReference type="NCBI Taxonomy" id="48256"/>
    <lineage>
        <taxon>Bacteria</taxon>
        <taxon>Bacillati</taxon>
        <taxon>Bacillota</taxon>
        <taxon>Clostridia</taxon>
        <taxon>Eubacteriales</taxon>
        <taxon>Oscillospiraceae</taxon>
        <taxon>Ruminiclostridium</taxon>
    </lineage>
</organism>
<dbReference type="EMBL" id="MZGX01000001">
    <property type="protein sequence ID" value="OPX46332.1"/>
    <property type="molecule type" value="Genomic_DNA"/>
</dbReference>
<keyword evidence="2" id="KW-1185">Reference proteome</keyword>
<dbReference type="AlphaFoldDB" id="A0A1V4SR45"/>
<dbReference type="OrthoDB" id="1634422at2"/>
<accession>A0A1V4SR45</accession>
<evidence type="ECO:0000313" key="1">
    <source>
        <dbReference type="EMBL" id="OPX46332.1"/>
    </source>
</evidence>
<comment type="caution">
    <text evidence="1">The sequence shown here is derived from an EMBL/GenBank/DDBJ whole genome shotgun (WGS) entry which is preliminary data.</text>
</comment>
<dbReference type="RefSeq" id="WP_080062651.1">
    <property type="nucleotide sequence ID" value="NZ_MZGX01000001.1"/>
</dbReference>
<evidence type="ECO:0008006" key="3">
    <source>
        <dbReference type="Google" id="ProtNLM"/>
    </source>
</evidence>
<gene>
    <name evidence="1" type="ORF">CLHUN_01480</name>
</gene>
<sequence length="88" mass="10116">MLIGKEGQVLDIKETVQFFDGHISEWMIRQMVASGEIPHFRMGNKKLLFDADKLKLWWENKLNQSVQPSQGGGKEKSELCGTLRKIKI</sequence>
<dbReference type="STRING" id="48256.CLHUN_01480"/>
<proteinExistence type="predicted"/>
<dbReference type="Proteomes" id="UP000191554">
    <property type="component" value="Unassembled WGS sequence"/>
</dbReference>
<reference evidence="1 2" key="1">
    <citation type="submission" date="2017-03" db="EMBL/GenBank/DDBJ databases">
        <title>Genome sequence of Clostridium hungatei DSM 14427.</title>
        <authorList>
            <person name="Poehlein A."/>
            <person name="Daniel R."/>
        </authorList>
    </citation>
    <scope>NUCLEOTIDE SEQUENCE [LARGE SCALE GENOMIC DNA]</scope>
    <source>
        <strain evidence="1 2">DSM 14427</strain>
    </source>
</reference>
<evidence type="ECO:0000313" key="2">
    <source>
        <dbReference type="Proteomes" id="UP000191554"/>
    </source>
</evidence>
<protein>
    <recommendedName>
        <fullName evidence="3">Helix-turn-helix domain protein</fullName>
    </recommendedName>
</protein>
<name>A0A1V4SR45_RUMHU</name>